<evidence type="ECO:0000313" key="3">
    <source>
        <dbReference type="EMBL" id="PXF48843.1"/>
    </source>
</evidence>
<organism evidence="3 4">
    <name type="scientific">Gracilariopsis chorda</name>
    <dbReference type="NCBI Taxonomy" id="448386"/>
    <lineage>
        <taxon>Eukaryota</taxon>
        <taxon>Rhodophyta</taxon>
        <taxon>Florideophyceae</taxon>
        <taxon>Rhodymeniophycidae</taxon>
        <taxon>Gracilariales</taxon>
        <taxon>Gracilariaceae</taxon>
        <taxon>Gracilariopsis</taxon>
    </lineage>
</organism>
<feature type="coiled-coil region" evidence="1">
    <location>
        <begin position="146"/>
        <end position="173"/>
    </location>
</feature>
<accession>A0A2V3J3D2</accession>
<gene>
    <name evidence="3" type="ORF">BWQ96_01399</name>
</gene>
<dbReference type="EMBL" id="NBIV01000011">
    <property type="protein sequence ID" value="PXF48843.1"/>
    <property type="molecule type" value="Genomic_DNA"/>
</dbReference>
<proteinExistence type="predicted"/>
<reference evidence="3 4" key="1">
    <citation type="journal article" date="2018" name="Mol. Biol. Evol.">
        <title>Analysis of the draft genome of the red seaweed Gracilariopsis chorda provides insights into genome size evolution in Rhodophyta.</title>
        <authorList>
            <person name="Lee J."/>
            <person name="Yang E.C."/>
            <person name="Graf L."/>
            <person name="Yang J.H."/>
            <person name="Qiu H."/>
            <person name="Zel Zion U."/>
            <person name="Chan C.X."/>
            <person name="Stephens T.G."/>
            <person name="Weber A.P.M."/>
            <person name="Boo G.H."/>
            <person name="Boo S.M."/>
            <person name="Kim K.M."/>
            <person name="Shin Y."/>
            <person name="Jung M."/>
            <person name="Lee S.J."/>
            <person name="Yim H.S."/>
            <person name="Lee J.H."/>
            <person name="Bhattacharya D."/>
            <person name="Yoon H.S."/>
        </authorList>
    </citation>
    <scope>NUCLEOTIDE SEQUENCE [LARGE SCALE GENOMIC DNA]</scope>
    <source>
        <strain evidence="3 4">SKKU-2015</strain>
        <tissue evidence="3">Whole body</tissue>
    </source>
</reference>
<keyword evidence="4" id="KW-1185">Reference proteome</keyword>
<comment type="caution">
    <text evidence="3">The sequence shown here is derived from an EMBL/GenBank/DDBJ whole genome shotgun (WGS) entry which is preliminary data.</text>
</comment>
<feature type="compositionally biased region" description="Basic residues" evidence="2">
    <location>
        <begin position="126"/>
        <end position="136"/>
    </location>
</feature>
<dbReference type="Proteomes" id="UP000247409">
    <property type="component" value="Unassembled WGS sequence"/>
</dbReference>
<feature type="compositionally biased region" description="Polar residues" evidence="2">
    <location>
        <begin position="109"/>
        <end position="118"/>
    </location>
</feature>
<dbReference type="OrthoDB" id="10651338at2759"/>
<keyword evidence="1" id="KW-0175">Coiled coil</keyword>
<evidence type="ECO:0000256" key="1">
    <source>
        <dbReference type="SAM" id="Coils"/>
    </source>
</evidence>
<evidence type="ECO:0000256" key="2">
    <source>
        <dbReference type="SAM" id="MobiDB-lite"/>
    </source>
</evidence>
<feature type="region of interest" description="Disordered" evidence="2">
    <location>
        <begin position="106"/>
        <end position="136"/>
    </location>
</feature>
<evidence type="ECO:0000313" key="4">
    <source>
        <dbReference type="Proteomes" id="UP000247409"/>
    </source>
</evidence>
<evidence type="ECO:0008006" key="5">
    <source>
        <dbReference type="Google" id="ProtNLM"/>
    </source>
</evidence>
<sequence>MEACPWSVGALREELNLVVRNVEPEREHQCDLSPSSQLRDTQLVRTKMRAVDIPGLQKYQLQHSSANSLDSTGLSLRLCNILKGCLSRASYEEDIVPELGLVHRPVSDFENSNQGNDLTQEERRAERNRKGRERSLRTRLRNAAHIKTLETACARLARENKTLRELVNCLKRAPPPEERLISIFRTILLSSSGLSSVFHPTAGRVEHLAIPPCSATSLTFPKGSSNFEELSKNQAASSTAEVQISRSSGVRPTGYEPLGTHLVPENDDEFSLWKPGQAEVSNSSKTSMTGVKNAVDVETTRSEIGTHNLYNPTNEILDQDRSVLAKFTLEDIKTCLSTPRDD</sequence>
<dbReference type="AlphaFoldDB" id="A0A2V3J3D2"/>
<name>A0A2V3J3D2_9FLOR</name>
<protein>
    <recommendedName>
        <fullName evidence="5">BZIP domain-containing protein</fullName>
    </recommendedName>
</protein>